<feature type="domain" description="Methyltransferase FkbM" evidence="1">
    <location>
        <begin position="244"/>
        <end position="326"/>
    </location>
</feature>
<name>A0A4Y9ZA86_9AGAM</name>
<dbReference type="Proteomes" id="UP000298327">
    <property type="component" value="Unassembled WGS sequence"/>
</dbReference>
<sequence length="381" mass="43254">MALIPARHPRYTIILGVLLVTAFFLLLPGSPYPYSESTYVSPDALHNGIVQVDNSLTARVKRSERIYQKMVKRREGLIRKFGPNPREIVSFPPDKAPWPAYTVWDFFPPAFSCPHTVERIGALGDGGKWLCGIDRLQEKPDCIIYSVGSAASASFEAELLARTRHCQVWAYDFTTHGFGDEVTRPHASEFFRLFADPLQPEFYSSTPGIEDTESGTAGEEREYWDDRSLKARTHFKPYVVAGREQLAPGDEPKMYTIQSLMRMNGHAHIDVLKVDIEGWEFDTLRSFLGAAEDGTLPVGQMIIELHLWDRPFYDLLALWERLERAGMRATSREINLVYANYNRGVGAELVEYTFMNVKNGNIFVADRAAPSIEKHVREDDD</sequence>
<dbReference type="InterPro" id="IPR026913">
    <property type="entry name" value="METTL24"/>
</dbReference>
<protein>
    <recommendedName>
        <fullName evidence="5">Methyltransferase domain-containing protein</fullName>
    </recommendedName>
</protein>
<gene>
    <name evidence="3" type="ORF">EVG20_g2297</name>
</gene>
<feature type="domain" description="Methyltransferase" evidence="2">
    <location>
        <begin position="104"/>
        <end position="177"/>
    </location>
</feature>
<evidence type="ECO:0008006" key="5">
    <source>
        <dbReference type="Google" id="ProtNLM"/>
    </source>
</evidence>
<dbReference type="STRING" id="205917.A0A4Y9ZA86"/>
<dbReference type="EMBL" id="SEOQ01000086">
    <property type="protein sequence ID" value="TFY70718.1"/>
    <property type="molecule type" value="Genomic_DNA"/>
</dbReference>
<proteinExistence type="predicted"/>
<evidence type="ECO:0000313" key="3">
    <source>
        <dbReference type="EMBL" id="TFY70718.1"/>
    </source>
</evidence>
<dbReference type="AlphaFoldDB" id="A0A4Y9ZA86"/>
<keyword evidence="4" id="KW-1185">Reference proteome</keyword>
<evidence type="ECO:0000259" key="2">
    <source>
        <dbReference type="Pfam" id="PF13383"/>
    </source>
</evidence>
<dbReference type="OrthoDB" id="10006218at2759"/>
<evidence type="ECO:0000259" key="1">
    <source>
        <dbReference type="Pfam" id="PF05050"/>
    </source>
</evidence>
<reference evidence="3 4" key="1">
    <citation type="submission" date="2019-02" db="EMBL/GenBank/DDBJ databases">
        <title>Genome sequencing of the rare red list fungi Dentipellis fragilis.</title>
        <authorList>
            <person name="Buettner E."/>
            <person name="Kellner H."/>
        </authorList>
    </citation>
    <scope>NUCLEOTIDE SEQUENCE [LARGE SCALE GENOMIC DNA]</scope>
    <source>
        <strain evidence="3 4">DSM 105465</strain>
    </source>
</reference>
<dbReference type="PANTHER" id="PTHR32026:SF10">
    <property type="entry name" value="METHYLTRANSFERASE-LIKE PROTEIN 24-RELATED"/>
    <property type="match status" value="1"/>
</dbReference>
<dbReference type="Pfam" id="PF05050">
    <property type="entry name" value="Methyltransf_21"/>
    <property type="match status" value="1"/>
</dbReference>
<dbReference type="InterPro" id="IPR006342">
    <property type="entry name" value="FkbM_mtfrase"/>
</dbReference>
<dbReference type="Pfam" id="PF13383">
    <property type="entry name" value="Methyltransf_22"/>
    <property type="match status" value="1"/>
</dbReference>
<dbReference type="PANTHER" id="PTHR32026">
    <property type="entry name" value="METHYLTRANSFERASE-LIKE PROTEIN 24"/>
    <property type="match status" value="1"/>
</dbReference>
<evidence type="ECO:0000313" key="4">
    <source>
        <dbReference type="Proteomes" id="UP000298327"/>
    </source>
</evidence>
<dbReference type="InterPro" id="IPR025714">
    <property type="entry name" value="Methyltranfer_dom"/>
</dbReference>
<comment type="caution">
    <text evidence="3">The sequence shown here is derived from an EMBL/GenBank/DDBJ whole genome shotgun (WGS) entry which is preliminary data.</text>
</comment>
<organism evidence="3 4">
    <name type="scientific">Dentipellis fragilis</name>
    <dbReference type="NCBI Taxonomy" id="205917"/>
    <lineage>
        <taxon>Eukaryota</taxon>
        <taxon>Fungi</taxon>
        <taxon>Dikarya</taxon>
        <taxon>Basidiomycota</taxon>
        <taxon>Agaricomycotina</taxon>
        <taxon>Agaricomycetes</taxon>
        <taxon>Russulales</taxon>
        <taxon>Hericiaceae</taxon>
        <taxon>Dentipellis</taxon>
    </lineage>
</organism>
<accession>A0A4Y9ZA86</accession>